<dbReference type="EMBL" id="GL379799">
    <property type="protein sequence ID" value="EGT34716.1"/>
    <property type="molecule type" value="Genomic_DNA"/>
</dbReference>
<dbReference type="Proteomes" id="UP000008068">
    <property type="component" value="Unassembled WGS sequence"/>
</dbReference>
<dbReference type="AlphaFoldDB" id="G0MLA8"/>
<reference evidence="3" key="1">
    <citation type="submission" date="2011-07" db="EMBL/GenBank/DDBJ databases">
        <authorList>
            <consortium name="Caenorhabditis brenneri Sequencing and Analysis Consortium"/>
            <person name="Wilson R.K."/>
        </authorList>
    </citation>
    <scope>NUCLEOTIDE SEQUENCE [LARGE SCALE GENOMIC DNA]</scope>
    <source>
        <strain evidence="3">PB2801</strain>
    </source>
</reference>
<evidence type="ECO:0000256" key="1">
    <source>
        <dbReference type="SAM" id="MobiDB-lite"/>
    </source>
</evidence>
<feature type="region of interest" description="Disordered" evidence="1">
    <location>
        <begin position="1"/>
        <end position="62"/>
    </location>
</feature>
<dbReference type="eggNOG" id="KOG1721">
    <property type="taxonomic scope" value="Eukaryota"/>
</dbReference>
<dbReference type="InParanoid" id="G0MLA8"/>
<accession>G0MLA8</accession>
<evidence type="ECO:0000313" key="3">
    <source>
        <dbReference type="Proteomes" id="UP000008068"/>
    </source>
</evidence>
<gene>
    <name evidence="2" type="ORF">CAEBREN_13977</name>
</gene>
<name>G0MLA8_CAEBE</name>
<protein>
    <submittedName>
        <fullName evidence="2">Uncharacterized protein</fullName>
    </submittedName>
</protein>
<sequence length="82" mass="8828">MMAPSTEDPETVVEAQRRGSFSKKKNGSGWTNAELVSENGLAKSMDSTTGENKSTMEVDEKNAINDGTQGKISLFLSIPLAY</sequence>
<evidence type="ECO:0000313" key="2">
    <source>
        <dbReference type="EMBL" id="EGT34716.1"/>
    </source>
</evidence>
<proteinExistence type="predicted"/>
<dbReference type="STRING" id="135651.G0MLA8"/>
<dbReference type="HOGENOM" id="CLU_2560308_0_0_1"/>
<organism evidence="3">
    <name type="scientific">Caenorhabditis brenneri</name>
    <name type="common">Nematode worm</name>
    <dbReference type="NCBI Taxonomy" id="135651"/>
    <lineage>
        <taxon>Eukaryota</taxon>
        <taxon>Metazoa</taxon>
        <taxon>Ecdysozoa</taxon>
        <taxon>Nematoda</taxon>
        <taxon>Chromadorea</taxon>
        <taxon>Rhabditida</taxon>
        <taxon>Rhabditina</taxon>
        <taxon>Rhabditomorpha</taxon>
        <taxon>Rhabditoidea</taxon>
        <taxon>Rhabditidae</taxon>
        <taxon>Peloderinae</taxon>
        <taxon>Caenorhabditis</taxon>
    </lineage>
</organism>
<keyword evidence="3" id="KW-1185">Reference proteome</keyword>
<dbReference type="OrthoDB" id="10619937at2759"/>